<accession>A0A161WRK1</accession>
<keyword evidence="3" id="KW-1185">Reference proteome</keyword>
<dbReference type="STRING" id="1121326.CLMAG_52620"/>
<organism evidence="2 3">
    <name type="scientific">Clostridium magnum DSM 2767</name>
    <dbReference type="NCBI Taxonomy" id="1121326"/>
    <lineage>
        <taxon>Bacteria</taxon>
        <taxon>Bacillati</taxon>
        <taxon>Bacillota</taxon>
        <taxon>Clostridia</taxon>
        <taxon>Eubacteriales</taxon>
        <taxon>Clostridiaceae</taxon>
        <taxon>Clostridium</taxon>
    </lineage>
</organism>
<gene>
    <name evidence="2" type="ORF">CLMAG_52620</name>
</gene>
<dbReference type="EMBL" id="LWAE01000009">
    <property type="protein sequence ID" value="KZL89358.1"/>
    <property type="molecule type" value="Genomic_DNA"/>
</dbReference>
<proteinExistence type="predicted"/>
<protein>
    <submittedName>
        <fullName evidence="2">Uncharacterized protein</fullName>
    </submittedName>
</protein>
<feature type="region of interest" description="Disordered" evidence="1">
    <location>
        <begin position="1"/>
        <end position="24"/>
    </location>
</feature>
<sequence>MPKGHLTGKAPGRRRNPSDSSLHYHNDCRGAMPVYSTSINLLWSYIGNRNKYSYNKDFLVLVHREFQLFLVFLFGGTYKNLTKV</sequence>
<comment type="caution">
    <text evidence="2">The sequence shown here is derived from an EMBL/GenBank/DDBJ whole genome shotgun (WGS) entry which is preliminary data.</text>
</comment>
<dbReference type="Proteomes" id="UP000076603">
    <property type="component" value="Unassembled WGS sequence"/>
</dbReference>
<name>A0A161WRK1_9CLOT</name>
<evidence type="ECO:0000313" key="2">
    <source>
        <dbReference type="EMBL" id="KZL89358.1"/>
    </source>
</evidence>
<reference evidence="2 3" key="1">
    <citation type="submission" date="2016-04" db="EMBL/GenBank/DDBJ databases">
        <title>Genome sequence of Clostridium magnum DSM 2767.</title>
        <authorList>
            <person name="Poehlein A."/>
            <person name="Uhlig R."/>
            <person name="Fischer R."/>
            <person name="Bahl H."/>
            <person name="Daniel R."/>
        </authorList>
    </citation>
    <scope>NUCLEOTIDE SEQUENCE [LARGE SCALE GENOMIC DNA]</scope>
    <source>
        <strain evidence="2 3">DSM 2767</strain>
    </source>
</reference>
<dbReference type="PATRIC" id="fig|1121326.3.peg.5321"/>
<evidence type="ECO:0000256" key="1">
    <source>
        <dbReference type="SAM" id="MobiDB-lite"/>
    </source>
</evidence>
<evidence type="ECO:0000313" key="3">
    <source>
        <dbReference type="Proteomes" id="UP000076603"/>
    </source>
</evidence>
<dbReference type="AlphaFoldDB" id="A0A161WRK1"/>